<dbReference type="GO" id="GO:0003700">
    <property type="term" value="F:DNA-binding transcription factor activity"/>
    <property type="evidence" value="ECO:0007669"/>
    <property type="project" value="InterPro"/>
</dbReference>
<dbReference type="CDD" id="cd07377">
    <property type="entry name" value="WHTH_GntR"/>
    <property type="match status" value="1"/>
</dbReference>
<keyword evidence="6" id="KW-1185">Reference proteome</keyword>
<dbReference type="InterPro" id="IPR036390">
    <property type="entry name" value="WH_DNA-bd_sf"/>
</dbReference>
<dbReference type="SMART" id="SM00345">
    <property type="entry name" value="HTH_GNTR"/>
    <property type="match status" value="1"/>
</dbReference>
<accession>A0A2T7U8M4</accession>
<dbReference type="PROSITE" id="PS50949">
    <property type="entry name" value="HTH_GNTR"/>
    <property type="match status" value="1"/>
</dbReference>
<dbReference type="RefSeq" id="WP_053168691.1">
    <property type="nucleotide sequence ID" value="NZ_LFYT02000045.1"/>
</dbReference>
<dbReference type="SUPFAM" id="SSF48008">
    <property type="entry name" value="GntR ligand-binding domain-like"/>
    <property type="match status" value="1"/>
</dbReference>
<dbReference type="PRINTS" id="PR00035">
    <property type="entry name" value="HTHGNTR"/>
</dbReference>
<keyword evidence="2" id="KW-0238">DNA-binding</keyword>
<comment type="caution">
    <text evidence="5">The sequence shown here is derived from an EMBL/GenBank/DDBJ whole genome shotgun (WGS) entry which is preliminary data.</text>
</comment>
<dbReference type="Pfam" id="PF07729">
    <property type="entry name" value="FCD"/>
    <property type="match status" value="1"/>
</dbReference>
<proteinExistence type="predicted"/>
<dbReference type="InterPro" id="IPR036388">
    <property type="entry name" value="WH-like_DNA-bd_sf"/>
</dbReference>
<reference evidence="5" key="1">
    <citation type="submission" date="2017-04" db="EMBL/GenBank/DDBJ databases">
        <title>Unexpected and diverse lifestyles within the genus Limnohabitans.</title>
        <authorList>
            <person name="Kasalicky V."/>
            <person name="Mehrshad M."/>
            <person name="Andrei S.-A."/>
            <person name="Salcher M."/>
            <person name="Kratochvilova H."/>
            <person name="Simek K."/>
            <person name="Ghai R."/>
        </authorList>
    </citation>
    <scope>NUCLEOTIDE SEQUENCE [LARGE SCALE GENOMIC DNA]</scope>
    <source>
        <strain evidence="5">II-D5</strain>
    </source>
</reference>
<name>A0A2T7U8M4_9BURK</name>
<keyword evidence="3" id="KW-0804">Transcription</keyword>
<dbReference type="InterPro" id="IPR008920">
    <property type="entry name" value="TF_FadR/GntR_C"/>
</dbReference>
<dbReference type="PANTHER" id="PTHR43537:SF5">
    <property type="entry name" value="UXU OPERON TRANSCRIPTIONAL REGULATOR"/>
    <property type="match status" value="1"/>
</dbReference>
<dbReference type="InterPro" id="IPR000524">
    <property type="entry name" value="Tscrpt_reg_HTH_GntR"/>
</dbReference>
<dbReference type="PANTHER" id="PTHR43537">
    <property type="entry name" value="TRANSCRIPTIONAL REGULATOR, GNTR FAMILY"/>
    <property type="match status" value="1"/>
</dbReference>
<dbReference type="STRING" id="1293045.H663_00290"/>
<evidence type="ECO:0000256" key="2">
    <source>
        <dbReference type="ARBA" id="ARBA00023125"/>
    </source>
</evidence>
<evidence type="ECO:0000256" key="3">
    <source>
        <dbReference type="ARBA" id="ARBA00023163"/>
    </source>
</evidence>
<evidence type="ECO:0000313" key="6">
    <source>
        <dbReference type="Proteomes" id="UP000037507"/>
    </source>
</evidence>
<feature type="domain" description="HTH gntR-type" evidence="4">
    <location>
        <begin position="9"/>
        <end position="77"/>
    </location>
</feature>
<protein>
    <submittedName>
        <fullName evidence="5">GntR family transcriptional regulator</fullName>
    </submittedName>
</protein>
<dbReference type="SMART" id="SM00895">
    <property type="entry name" value="FCD"/>
    <property type="match status" value="1"/>
</dbReference>
<dbReference type="Gene3D" id="1.20.120.530">
    <property type="entry name" value="GntR ligand-binding domain-like"/>
    <property type="match status" value="1"/>
</dbReference>
<gene>
    <name evidence="5" type="ORF">H663_019405</name>
</gene>
<dbReference type="InterPro" id="IPR011711">
    <property type="entry name" value="GntR_C"/>
</dbReference>
<evidence type="ECO:0000256" key="1">
    <source>
        <dbReference type="ARBA" id="ARBA00023015"/>
    </source>
</evidence>
<evidence type="ECO:0000313" key="5">
    <source>
        <dbReference type="EMBL" id="PVE41012.1"/>
    </source>
</evidence>
<dbReference type="GO" id="GO:0003677">
    <property type="term" value="F:DNA binding"/>
    <property type="evidence" value="ECO:0007669"/>
    <property type="project" value="UniProtKB-KW"/>
</dbReference>
<keyword evidence="1" id="KW-0805">Transcription regulation</keyword>
<dbReference type="OrthoDB" id="5296437at2"/>
<dbReference type="Proteomes" id="UP000037507">
    <property type="component" value="Unassembled WGS sequence"/>
</dbReference>
<sequence>MPLQTVAPHRLYRQIAEQLRQLMASGEFAPGSRLPAERDLALQLGVSRPSVREALIALEVEGMIEVRTGSGIYVKHAVPSTGLRMAVLSAELEADTPANWGPLEVMSARILVEAEVAALAAANAQKSHIKAIQTGLKQMQREAARDEVPRQGDEAFHQAIAQACGNSVLLDTVQRYWQARNGPLFERLGDYFERPESWQAAIAEHQAVMRAIEVHDSSAARKAMQKHLKQAHKRYSASWRRAPAR</sequence>
<dbReference type="Gene3D" id="1.10.10.10">
    <property type="entry name" value="Winged helix-like DNA-binding domain superfamily/Winged helix DNA-binding domain"/>
    <property type="match status" value="1"/>
</dbReference>
<dbReference type="EMBL" id="LFYT02000045">
    <property type="protein sequence ID" value="PVE41012.1"/>
    <property type="molecule type" value="Genomic_DNA"/>
</dbReference>
<evidence type="ECO:0000259" key="4">
    <source>
        <dbReference type="PROSITE" id="PS50949"/>
    </source>
</evidence>
<organism evidence="5 6">
    <name type="scientific">Limnohabitans planktonicus II-D5</name>
    <dbReference type="NCBI Taxonomy" id="1293045"/>
    <lineage>
        <taxon>Bacteria</taxon>
        <taxon>Pseudomonadati</taxon>
        <taxon>Pseudomonadota</taxon>
        <taxon>Betaproteobacteria</taxon>
        <taxon>Burkholderiales</taxon>
        <taxon>Comamonadaceae</taxon>
        <taxon>Limnohabitans</taxon>
    </lineage>
</organism>
<dbReference type="Pfam" id="PF00392">
    <property type="entry name" value="GntR"/>
    <property type="match status" value="1"/>
</dbReference>
<dbReference type="SUPFAM" id="SSF46785">
    <property type="entry name" value="Winged helix' DNA-binding domain"/>
    <property type="match status" value="1"/>
</dbReference>
<dbReference type="AlphaFoldDB" id="A0A2T7U8M4"/>